<comment type="subcellular location">
    <subcellularLocation>
        <location evidence="1">Cell membrane</location>
        <topology evidence="1">Multi-pass membrane protein</topology>
    </subcellularLocation>
</comment>
<dbReference type="SUPFAM" id="SSF90123">
    <property type="entry name" value="ABC transporter transmembrane region"/>
    <property type="match status" value="1"/>
</dbReference>
<dbReference type="PANTHER" id="PTHR24221">
    <property type="entry name" value="ATP-BINDING CASSETTE SUB-FAMILY B"/>
    <property type="match status" value="1"/>
</dbReference>
<keyword evidence="7 8" id="KW-0472">Membrane</keyword>
<dbReference type="SMART" id="SM00382">
    <property type="entry name" value="AAA"/>
    <property type="match status" value="1"/>
</dbReference>
<dbReference type="Proteomes" id="UP001165541">
    <property type="component" value="Unassembled WGS sequence"/>
</dbReference>
<feature type="transmembrane region" description="Helical" evidence="8">
    <location>
        <begin position="30"/>
        <end position="52"/>
    </location>
</feature>
<gene>
    <name evidence="11" type="ORF">M8A51_24520</name>
</gene>
<evidence type="ECO:0000259" key="9">
    <source>
        <dbReference type="PROSITE" id="PS50893"/>
    </source>
</evidence>
<feature type="transmembrane region" description="Helical" evidence="8">
    <location>
        <begin position="64"/>
        <end position="86"/>
    </location>
</feature>
<keyword evidence="6 8" id="KW-1133">Transmembrane helix</keyword>
<evidence type="ECO:0000256" key="4">
    <source>
        <dbReference type="ARBA" id="ARBA00022741"/>
    </source>
</evidence>
<evidence type="ECO:0000256" key="3">
    <source>
        <dbReference type="ARBA" id="ARBA00022692"/>
    </source>
</evidence>
<dbReference type="PROSITE" id="PS00211">
    <property type="entry name" value="ABC_TRANSPORTER_1"/>
    <property type="match status" value="1"/>
</dbReference>
<dbReference type="InterPro" id="IPR011527">
    <property type="entry name" value="ABC1_TM_dom"/>
</dbReference>
<dbReference type="PANTHER" id="PTHR24221:SF654">
    <property type="entry name" value="ATP-BINDING CASSETTE SUB-FAMILY B MEMBER 6"/>
    <property type="match status" value="1"/>
</dbReference>
<evidence type="ECO:0000313" key="11">
    <source>
        <dbReference type="EMBL" id="MCM5682709.1"/>
    </source>
</evidence>
<dbReference type="InterPro" id="IPR003593">
    <property type="entry name" value="AAA+_ATPase"/>
</dbReference>
<keyword evidence="4" id="KW-0547">Nucleotide-binding</keyword>
<feature type="domain" description="ABC transmembrane type-1" evidence="10">
    <location>
        <begin position="32"/>
        <end position="316"/>
    </location>
</feature>
<dbReference type="CDD" id="cd03228">
    <property type="entry name" value="ABCC_MRP_Like"/>
    <property type="match status" value="1"/>
</dbReference>
<feature type="domain" description="ABC transporter" evidence="9">
    <location>
        <begin position="347"/>
        <end position="583"/>
    </location>
</feature>
<dbReference type="InterPro" id="IPR027417">
    <property type="entry name" value="P-loop_NTPase"/>
</dbReference>
<comment type="caution">
    <text evidence="11">The sequence shown here is derived from an EMBL/GenBank/DDBJ whole genome shotgun (WGS) entry which is preliminary data.</text>
</comment>
<accession>A0ABT0YWB4</accession>
<dbReference type="InterPro" id="IPR003439">
    <property type="entry name" value="ABC_transporter-like_ATP-bd"/>
</dbReference>
<evidence type="ECO:0000256" key="2">
    <source>
        <dbReference type="ARBA" id="ARBA00022475"/>
    </source>
</evidence>
<dbReference type="RefSeq" id="WP_251781253.1">
    <property type="nucleotide sequence ID" value="NZ_JAMKFE010000022.1"/>
</dbReference>
<dbReference type="Pfam" id="PF00005">
    <property type="entry name" value="ABC_tran"/>
    <property type="match status" value="1"/>
</dbReference>
<dbReference type="Gene3D" id="1.20.1560.10">
    <property type="entry name" value="ABC transporter type 1, transmembrane domain"/>
    <property type="match status" value="1"/>
</dbReference>
<organism evidence="11 12">
    <name type="scientific">Caldimonas mangrovi</name>
    <dbReference type="NCBI Taxonomy" id="2944811"/>
    <lineage>
        <taxon>Bacteria</taxon>
        <taxon>Pseudomonadati</taxon>
        <taxon>Pseudomonadota</taxon>
        <taxon>Betaproteobacteria</taxon>
        <taxon>Burkholderiales</taxon>
        <taxon>Sphaerotilaceae</taxon>
        <taxon>Caldimonas</taxon>
    </lineage>
</organism>
<sequence length="606" mass="65056">MTTAAPAEAAGIATLYRHVWHHAQGMRLRWTGAMSLLVGSQLLKLCVPWLAAQAINTIQTGGQAGLAQAAIWIAAIVGIYVAVWSMHGPGRVLERSVGVQVRRGISGALYAKLTRVPLAWHDRHHSGDVQHRVEQASQALYDFTQNQFIYLQNAVNILGPLIALTLLSGRTGAIAAVGYVVVGLVIVRFDLALMRLAARENQASRRYAAGLLDFLGNVSTLMSLRLQQASQRLLDKRLAAVFEPLKRAIVLNELKWCAVDLLTVVLTWGLVVAFAWQAAGAGGTLLIGSLFMVYQYAQQAGGVVGSLAANYQNFARMRTNFASADPIWQAEEHGTAGPSIAADWQTLRLADIGFKHAGSDEQRGGLQHLSLELERGARIALVGPSGAGKSTLLRVLAGLYDAQHGHYEVDGVAQLGLRHLGEVATLIPQEAEIFEATVRENVAFDLQVDDAVLRQAVDVSAFDAVLERLPQGLDTPISERGFNLSGGQRQRLALARGVLAARGSSLILLDEPTSALDPLTELRIHQRLDAAFPQATIVASVHRMSLLEHFDRVVLMVAGQVHDSGTVAELLDRQPLFAEMYRGAAAADADASEAALGAANEAVIAA</sequence>
<dbReference type="SUPFAM" id="SSF52540">
    <property type="entry name" value="P-loop containing nucleoside triphosphate hydrolases"/>
    <property type="match status" value="1"/>
</dbReference>
<feature type="transmembrane region" description="Helical" evidence="8">
    <location>
        <begin position="173"/>
        <end position="197"/>
    </location>
</feature>
<dbReference type="GO" id="GO:0005524">
    <property type="term" value="F:ATP binding"/>
    <property type="evidence" value="ECO:0007669"/>
    <property type="project" value="UniProtKB-KW"/>
</dbReference>
<evidence type="ECO:0000259" key="10">
    <source>
        <dbReference type="PROSITE" id="PS50929"/>
    </source>
</evidence>
<name>A0ABT0YWB4_9BURK</name>
<protein>
    <submittedName>
        <fullName evidence="11">ABC transporter ATP-binding protein/permease</fullName>
    </submittedName>
</protein>
<feature type="transmembrane region" description="Helical" evidence="8">
    <location>
        <begin position="256"/>
        <end position="279"/>
    </location>
</feature>
<dbReference type="PROSITE" id="PS50893">
    <property type="entry name" value="ABC_TRANSPORTER_2"/>
    <property type="match status" value="1"/>
</dbReference>
<keyword evidence="12" id="KW-1185">Reference proteome</keyword>
<dbReference type="Pfam" id="PF00664">
    <property type="entry name" value="ABC_membrane"/>
    <property type="match status" value="1"/>
</dbReference>
<dbReference type="InterPro" id="IPR036640">
    <property type="entry name" value="ABC1_TM_sf"/>
</dbReference>
<proteinExistence type="predicted"/>
<evidence type="ECO:0000256" key="8">
    <source>
        <dbReference type="SAM" id="Phobius"/>
    </source>
</evidence>
<evidence type="ECO:0000256" key="1">
    <source>
        <dbReference type="ARBA" id="ARBA00004651"/>
    </source>
</evidence>
<evidence type="ECO:0000256" key="5">
    <source>
        <dbReference type="ARBA" id="ARBA00022840"/>
    </source>
</evidence>
<keyword evidence="3 8" id="KW-0812">Transmembrane</keyword>
<dbReference type="EMBL" id="JAMKFE010000022">
    <property type="protein sequence ID" value="MCM5682709.1"/>
    <property type="molecule type" value="Genomic_DNA"/>
</dbReference>
<reference evidence="11" key="1">
    <citation type="submission" date="2022-05" db="EMBL/GenBank/DDBJ databases">
        <title>Schlegelella sp. nov., isolated from mangrove soil.</title>
        <authorList>
            <person name="Liu Y."/>
            <person name="Ge X."/>
            <person name="Liu W."/>
        </authorList>
    </citation>
    <scope>NUCLEOTIDE SEQUENCE</scope>
    <source>
        <strain evidence="11">S2-27</strain>
    </source>
</reference>
<dbReference type="Gene3D" id="3.40.50.300">
    <property type="entry name" value="P-loop containing nucleotide triphosphate hydrolases"/>
    <property type="match status" value="1"/>
</dbReference>
<evidence type="ECO:0000313" key="12">
    <source>
        <dbReference type="Proteomes" id="UP001165541"/>
    </source>
</evidence>
<dbReference type="InterPro" id="IPR039421">
    <property type="entry name" value="Type_1_exporter"/>
</dbReference>
<evidence type="ECO:0000256" key="6">
    <source>
        <dbReference type="ARBA" id="ARBA00022989"/>
    </source>
</evidence>
<keyword evidence="2" id="KW-1003">Cell membrane</keyword>
<evidence type="ECO:0000256" key="7">
    <source>
        <dbReference type="ARBA" id="ARBA00023136"/>
    </source>
</evidence>
<keyword evidence="5 11" id="KW-0067">ATP-binding</keyword>
<dbReference type="InterPro" id="IPR017871">
    <property type="entry name" value="ABC_transporter-like_CS"/>
</dbReference>
<dbReference type="PROSITE" id="PS50929">
    <property type="entry name" value="ABC_TM1F"/>
    <property type="match status" value="1"/>
</dbReference>